<evidence type="ECO:0000256" key="1">
    <source>
        <dbReference type="ARBA" id="ARBA00004328"/>
    </source>
</evidence>
<keyword evidence="3" id="KW-0231">Viral genome packaging</keyword>
<dbReference type="EMBL" id="KT997797">
    <property type="protein sequence ID" value="ANO58075.1"/>
    <property type="molecule type" value="Genomic_DNA"/>
</dbReference>
<accession>A0A1B0Z2V5</accession>
<organism evidence="4">
    <name type="scientific">uncultured Alphaproteobacteria bacterium</name>
    <dbReference type="NCBI Taxonomy" id="91750"/>
    <lineage>
        <taxon>Bacteria</taxon>
        <taxon>Pseudomonadati</taxon>
        <taxon>Pseudomonadota</taxon>
        <taxon>Alphaproteobacteria</taxon>
        <taxon>environmental samples</taxon>
    </lineage>
</organism>
<protein>
    <submittedName>
        <fullName evidence="4">Head-tail joining protein</fullName>
    </submittedName>
</protein>
<reference evidence="4" key="1">
    <citation type="submission" date="2015-11" db="EMBL/GenBank/DDBJ databases">
        <title>Genomes of Abundant and Widespread Viruses from the Deep Ocean.</title>
        <authorList>
            <person name="Mizuno C.M."/>
            <person name="Ghai R."/>
            <person name="Saghai A."/>
            <person name="Lopez-Garcia P."/>
            <person name="Rodriguez-Valera F."/>
        </authorList>
    </citation>
    <scope>NUCLEOTIDE SEQUENCE</scope>
</reference>
<evidence type="ECO:0000313" key="4">
    <source>
        <dbReference type="EMBL" id="ANO58075.1"/>
    </source>
</evidence>
<evidence type="ECO:0000256" key="2">
    <source>
        <dbReference type="ARBA" id="ARBA00022612"/>
    </source>
</evidence>
<keyword evidence="2" id="KW-1188">Viral release from host cell</keyword>
<name>A0A1B0Z2V5_9PROT</name>
<dbReference type="AlphaFoldDB" id="A0A1B0Z2V5"/>
<sequence>MASDTYGVGYNSKTIEGRYNQYARDRELFLERGRDCAQFTIPTLIPDEGHTSTSRFNTPFQGIGARGVNNLASKLLLTLLPPNAPFFRFSIDNFALKEIEEDENLKTEIDKGLVEVEKAVMEDIEISSDRVALFECLKHLVVGGNCLLFVAKEGLRVFPLDRYVCKRDPMGNVIEIITKETININILPENIREVIYKNTNPDDIGDKTCDLYTCVKRTKNKFIVIQEVKGIEIPESSGSYPVDKNPYMSLRMIRVDGENYGRSFVEEYLGDLKSLEGLTKAIVEGSSASAKTLFMVSPNGTTRARALAQSENGAIIEGRADDVSVLQVQKFADFQVAQTTAASIEQRLSYAFLLNASVIRDSERTTAEEVRLTADELQSSLGGIYGILSQEFQLPFVRRKIAILEKGGRLPKLPKNVVRPKIVTGLEALGRGNDRNRLVQFLQTLAGTLGAESIGQYVNVSEAIARLATADGIEVKGLIKSPEELQAEVQAKQQQQLQMEQAQAVTNAGETIAGNIPPETIGRTLARQQGLPETEE</sequence>
<comment type="subcellular location">
    <subcellularLocation>
        <location evidence="1">Virion</location>
    </subcellularLocation>
</comment>
<dbReference type="InterPro" id="IPR020991">
    <property type="entry name" value="Connector_podovirus"/>
</dbReference>
<evidence type="ECO:0000256" key="3">
    <source>
        <dbReference type="ARBA" id="ARBA00023219"/>
    </source>
</evidence>
<proteinExistence type="predicted"/>
<dbReference type="Pfam" id="PF12236">
    <property type="entry name" value="Head-tail_con"/>
    <property type="match status" value="1"/>
</dbReference>